<feature type="domain" description="Ferritin/DPS" evidence="3">
    <location>
        <begin position="9"/>
        <end position="144"/>
    </location>
</feature>
<dbReference type="OrthoDB" id="9797687at2"/>
<dbReference type="InterPro" id="IPR012347">
    <property type="entry name" value="Ferritin-like"/>
</dbReference>
<reference evidence="5" key="1">
    <citation type="submission" date="2016-10" db="EMBL/GenBank/DDBJ databases">
        <authorList>
            <person name="Varghese N."/>
            <person name="Submissions S."/>
        </authorList>
    </citation>
    <scope>NUCLEOTIDE SEQUENCE [LARGE SCALE GENOMIC DNA]</scope>
    <source>
        <strain evidence="5">DSM 23422</strain>
    </source>
</reference>
<dbReference type="PANTHER" id="PTHR42932">
    <property type="entry name" value="GENERAL STRESS PROTEIN 20U"/>
    <property type="match status" value="1"/>
</dbReference>
<dbReference type="GO" id="GO:0016722">
    <property type="term" value="F:oxidoreductase activity, acting on metal ions"/>
    <property type="evidence" value="ECO:0007669"/>
    <property type="project" value="InterPro"/>
</dbReference>
<sequence>MTASAQKNIDALNDVLGKTFRLYVQTHGYHWNVEGPNFRQLHATFEQQYQNLWAALDEIAERIRTQGAYAPGTVAALMALAGPEDPPAQSAGDMVSKLIAAHEALATTLRDAIAVSADAGDEVSAGILTDRLEWHEKELWMMKAGTR</sequence>
<dbReference type="Pfam" id="PF00210">
    <property type="entry name" value="Ferritin"/>
    <property type="match status" value="1"/>
</dbReference>
<dbReference type="InterPro" id="IPR002177">
    <property type="entry name" value="DPS_DNA-bd"/>
</dbReference>
<dbReference type="Gene3D" id="1.20.1260.10">
    <property type="match status" value="1"/>
</dbReference>
<organism evidence="4 5">
    <name type="scientific">Sulfitobacter marinus</name>
    <dbReference type="NCBI Taxonomy" id="394264"/>
    <lineage>
        <taxon>Bacteria</taxon>
        <taxon>Pseudomonadati</taxon>
        <taxon>Pseudomonadota</taxon>
        <taxon>Alphaproteobacteria</taxon>
        <taxon>Rhodobacterales</taxon>
        <taxon>Roseobacteraceae</taxon>
        <taxon>Sulfitobacter</taxon>
    </lineage>
</organism>
<dbReference type="InterPro" id="IPR009078">
    <property type="entry name" value="Ferritin-like_SF"/>
</dbReference>
<dbReference type="PIRSF" id="PIRSF005900">
    <property type="entry name" value="Dps"/>
    <property type="match status" value="1"/>
</dbReference>
<dbReference type="PRINTS" id="PR01346">
    <property type="entry name" value="HELNAPAPROT"/>
</dbReference>
<dbReference type="GO" id="GO:0008199">
    <property type="term" value="F:ferric iron binding"/>
    <property type="evidence" value="ECO:0007669"/>
    <property type="project" value="InterPro"/>
</dbReference>
<dbReference type="Proteomes" id="UP000199239">
    <property type="component" value="Unassembled WGS sequence"/>
</dbReference>
<dbReference type="InterPro" id="IPR023188">
    <property type="entry name" value="DPS_DNA-bd_CS"/>
</dbReference>
<dbReference type="PROSITE" id="PS00818">
    <property type="entry name" value="DPS_1"/>
    <property type="match status" value="1"/>
</dbReference>
<protein>
    <submittedName>
        <fullName evidence="4">Starvation-inducible DNA-binding protein</fullName>
    </submittedName>
</protein>
<dbReference type="RefSeq" id="WP_093917481.1">
    <property type="nucleotide sequence ID" value="NZ_FPAJ01000006.1"/>
</dbReference>
<keyword evidence="4" id="KW-0238">DNA-binding</keyword>
<dbReference type="GO" id="GO:0003677">
    <property type="term" value="F:DNA binding"/>
    <property type="evidence" value="ECO:0007669"/>
    <property type="project" value="UniProtKB-KW"/>
</dbReference>
<dbReference type="CDD" id="cd01043">
    <property type="entry name" value="DPS"/>
    <property type="match status" value="1"/>
</dbReference>
<dbReference type="PANTHER" id="PTHR42932:SF3">
    <property type="entry name" value="DNA PROTECTION DURING STARVATION PROTEIN"/>
    <property type="match status" value="1"/>
</dbReference>
<dbReference type="EMBL" id="FPAJ01000006">
    <property type="protein sequence ID" value="SFT11559.1"/>
    <property type="molecule type" value="Genomic_DNA"/>
</dbReference>
<proteinExistence type="inferred from homology"/>
<keyword evidence="5" id="KW-1185">Reference proteome</keyword>
<evidence type="ECO:0000256" key="2">
    <source>
        <dbReference type="RuleBase" id="RU003875"/>
    </source>
</evidence>
<dbReference type="AlphaFoldDB" id="A0A1I6VD23"/>
<comment type="similarity">
    <text evidence="1 2">Belongs to the Dps family.</text>
</comment>
<dbReference type="InterPro" id="IPR008331">
    <property type="entry name" value="Ferritin_DPS_dom"/>
</dbReference>
<evidence type="ECO:0000313" key="5">
    <source>
        <dbReference type="Proteomes" id="UP000199239"/>
    </source>
</evidence>
<dbReference type="SUPFAM" id="SSF47240">
    <property type="entry name" value="Ferritin-like"/>
    <property type="match status" value="1"/>
</dbReference>
<evidence type="ECO:0000259" key="3">
    <source>
        <dbReference type="Pfam" id="PF00210"/>
    </source>
</evidence>
<gene>
    <name evidence="4" type="ORF">SAMN04488040_3238</name>
</gene>
<dbReference type="STRING" id="394264.SAMN04488040_3238"/>
<evidence type="ECO:0000313" key="4">
    <source>
        <dbReference type="EMBL" id="SFT11559.1"/>
    </source>
</evidence>
<evidence type="ECO:0000256" key="1">
    <source>
        <dbReference type="ARBA" id="ARBA00009497"/>
    </source>
</evidence>
<name>A0A1I6VD23_9RHOB</name>
<accession>A0A1I6VD23</accession>